<reference evidence="1" key="1">
    <citation type="journal article" date="2023" name="bioRxiv">
        <title>Scaffold-level genome assemblies of two parasitoid biocontrol wasps reveal the parthenogenesis mechanism and an associated novel virus.</title>
        <authorList>
            <person name="Inwood S."/>
            <person name="Skelly J."/>
            <person name="Guhlin J."/>
            <person name="Harrop T."/>
            <person name="Goldson S."/>
            <person name="Dearden P."/>
        </authorList>
    </citation>
    <scope>NUCLEOTIDE SEQUENCE</scope>
    <source>
        <strain evidence="1">Irish</strain>
        <tissue evidence="1">Whole body</tissue>
    </source>
</reference>
<dbReference type="AlphaFoldDB" id="A0AA39EUZ3"/>
<name>A0AA39EUZ3_9HYME</name>
<sequence>MGSEFLFGFNRCDVASILPETSRISRISSIWCDASMDFSTLDTAVNGFSESDWAMPEKITSEEAMDELVT</sequence>
<keyword evidence="2" id="KW-1185">Reference proteome</keyword>
<comment type="caution">
    <text evidence="1">The sequence shown here is derived from an EMBL/GenBank/DDBJ whole genome shotgun (WGS) entry which is preliminary data.</text>
</comment>
<evidence type="ECO:0000313" key="1">
    <source>
        <dbReference type="EMBL" id="KAK0157319.1"/>
    </source>
</evidence>
<gene>
    <name evidence="1" type="ORF">PV328_011077</name>
</gene>
<protein>
    <submittedName>
        <fullName evidence="1">Uncharacterized protein</fullName>
    </submittedName>
</protein>
<accession>A0AA39EUZ3</accession>
<organism evidence="1 2">
    <name type="scientific">Microctonus aethiopoides</name>
    <dbReference type="NCBI Taxonomy" id="144406"/>
    <lineage>
        <taxon>Eukaryota</taxon>
        <taxon>Metazoa</taxon>
        <taxon>Ecdysozoa</taxon>
        <taxon>Arthropoda</taxon>
        <taxon>Hexapoda</taxon>
        <taxon>Insecta</taxon>
        <taxon>Pterygota</taxon>
        <taxon>Neoptera</taxon>
        <taxon>Endopterygota</taxon>
        <taxon>Hymenoptera</taxon>
        <taxon>Apocrita</taxon>
        <taxon>Ichneumonoidea</taxon>
        <taxon>Braconidae</taxon>
        <taxon>Euphorinae</taxon>
        <taxon>Microctonus</taxon>
    </lineage>
</organism>
<proteinExistence type="predicted"/>
<dbReference type="Proteomes" id="UP001168990">
    <property type="component" value="Unassembled WGS sequence"/>
</dbReference>
<dbReference type="EMBL" id="JAQQBS010001425">
    <property type="protein sequence ID" value="KAK0157319.1"/>
    <property type="molecule type" value="Genomic_DNA"/>
</dbReference>
<evidence type="ECO:0000313" key="2">
    <source>
        <dbReference type="Proteomes" id="UP001168990"/>
    </source>
</evidence>
<reference evidence="1" key="2">
    <citation type="submission" date="2023-03" db="EMBL/GenBank/DDBJ databases">
        <authorList>
            <person name="Inwood S.N."/>
            <person name="Skelly J.G."/>
            <person name="Guhlin J."/>
            <person name="Harrop T.W.R."/>
            <person name="Goldson S.G."/>
            <person name="Dearden P.K."/>
        </authorList>
    </citation>
    <scope>NUCLEOTIDE SEQUENCE</scope>
    <source>
        <strain evidence="1">Irish</strain>
        <tissue evidence="1">Whole body</tissue>
    </source>
</reference>